<sequence>MRWLIFLFCWPLALFGEKETVVLLHGLAATSGTMGHIERTLEAEGYRVVNIDYPSMSQSLDELAVHVRADIVRETADAKRIDFVTHSMGGILLRMIERDNPLPEIGRVVMISPPNQGSMAVNLLADMPGAKLLIGPAGMALASGENEQLQSLKPATFEVGVIAGSLGLDPFMSSLIPGADDGVISVESTKLEGMTDFTIVHETHPMLVFNGEVMDQTTAFLKTGKFLPQVEQVEDDNPWMRNWTHRQ</sequence>
<reference evidence="2" key="2">
    <citation type="submission" date="2020-09" db="EMBL/GenBank/DDBJ databases">
        <authorList>
            <person name="Sun Q."/>
            <person name="Kim S."/>
        </authorList>
    </citation>
    <scope>NUCLEOTIDE SEQUENCE</scope>
    <source>
        <strain evidence="2">KCTC 12870</strain>
    </source>
</reference>
<protein>
    <submittedName>
        <fullName evidence="2">Acetyltransferase</fullName>
    </submittedName>
</protein>
<dbReference type="InterPro" id="IPR000073">
    <property type="entry name" value="AB_hydrolase_1"/>
</dbReference>
<comment type="caution">
    <text evidence="2">The sequence shown here is derived from an EMBL/GenBank/DDBJ whole genome shotgun (WGS) entry which is preliminary data.</text>
</comment>
<evidence type="ECO:0000259" key="1">
    <source>
        <dbReference type="Pfam" id="PF12697"/>
    </source>
</evidence>
<proteinExistence type="predicted"/>
<reference evidence="2" key="1">
    <citation type="journal article" date="2014" name="Int. J. Syst. Evol. Microbiol.">
        <title>Complete genome sequence of Corynebacterium casei LMG S-19264T (=DSM 44701T), isolated from a smear-ripened cheese.</title>
        <authorList>
            <consortium name="US DOE Joint Genome Institute (JGI-PGF)"/>
            <person name="Walter F."/>
            <person name="Albersmeier A."/>
            <person name="Kalinowski J."/>
            <person name="Ruckert C."/>
        </authorList>
    </citation>
    <scope>NUCLEOTIDE SEQUENCE</scope>
    <source>
        <strain evidence="2">KCTC 12870</strain>
    </source>
</reference>
<name>A0A8J3GD39_9BACT</name>
<feature type="domain" description="AB hydrolase-1" evidence="1">
    <location>
        <begin position="21"/>
        <end position="128"/>
    </location>
</feature>
<dbReference type="Pfam" id="PF12697">
    <property type="entry name" value="Abhydrolase_6"/>
    <property type="match status" value="1"/>
</dbReference>
<dbReference type="RefSeq" id="WP_189513172.1">
    <property type="nucleotide sequence ID" value="NZ_BMXG01000006.1"/>
</dbReference>
<evidence type="ECO:0000313" key="2">
    <source>
        <dbReference type="EMBL" id="GHB98401.1"/>
    </source>
</evidence>
<dbReference type="EMBL" id="BMXG01000006">
    <property type="protein sequence ID" value="GHB98401.1"/>
    <property type="molecule type" value="Genomic_DNA"/>
</dbReference>
<dbReference type="Gene3D" id="3.40.50.1820">
    <property type="entry name" value="alpha/beta hydrolase"/>
    <property type="match status" value="1"/>
</dbReference>
<dbReference type="SUPFAM" id="SSF53474">
    <property type="entry name" value="alpha/beta-Hydrolases"/>
    <property type="match status" value="1"/>
</dbReference>
<organism evidence="2 3">
    <name type="scientific">Cerasicoccus arenae</name>
    <dbReference type="NCBI Taxonomy" id="424488"/>
    <lineage>
        <taxon>Bacteria</taxon>
        <taxon>Pseudomonadati</taxon>
        <taxon>Verrucomicrobiota</taxon>
        <taxon>Opitutia</taxon>
        <taxon>Puniceicoccales</taxon>
        <taxon>Cerasicoccaceae</taxon>
        <taxon>Cerasicoccus</taxon>
    </lineage>
</organism>
<evidence type="ECO:0000313" key="3">
    <source>
        <dbReference type="Proteomes" id="UP000642829"/>
    </source>
</evidence>
<keyword evidence="3" id="KW-1185">Reference proteome</keyword>
<accession>A0A8J3GD39</accession>
<dbReference type="PANTHER" id="PTHR37946:SF1">
    <property type="entry name" value="SLL1969 PROTEIN"/>
    <property type="match status" value="1"/>
</dbReference>
<dbReference type="InterPro" id="IPR029058">
    <property type="entry name" value="AB_hydrolase_fold"/>
</dbReference>
<dbReference type="AlphaFoldDB" id="A0A8J3GD39"/>
<dbReference type="Proteomes" id="UP000642829">
    <property type="component" value="Unassembled WGS sequence"/>
</dbReference>
<gene>
    <name evidence="2" type="ORF">GCM10007047_13130</name>
</gene>
<dbReference type="PANTHER" id="PTHR37946">
    <property type="entry name" value="SLL1969 PROTEIN"/>
    <property type="match status" value="1"/>
</dbReference>